<protein>
    <recommendedName>
        <fullName evidence="5">Short chain oxidoreductase</fullName>
    </recommendedName>
</protein>
<gene>
    <name evidence="3" type="ORF">PENVUL_c070G00389</name>
</gene>
<dbReference type="PANTHER" id="PTHR43544">
    <property type="entry name" value="SHORT-CHAIN DEHYDROGENASE/REDUCTASE"/>
    <property type="match status" value="1"/>
</dbReference>
<accession>A0A1V6RAK9</accession>
<dbReference type="CDD" id="cd05325">
    <property type="entry name" value="carb_red_sniffer_like_SDR_c"/>
    <property type="match status" value="1"/>
</dbReference>
<proteinExistence type="inferred from homology"/>
<organism evidence="3 4">
    <name type="scientific">Penicillium vulpinum</name>
    <dbReference type="NCBI Taxonomy" id="29845"/>
    <lineage>
        <taxon>Eukaryota</taxon>
        <taxon>Fungi</taxon>
        <taxon>Dikarya</taxon>
        <taxon>Ascomycota</taxon>
        <taxon>Pezizomycotina</taxon>
        <taxon>Eurotiomycetes</taxon>
        <taxon>Eurotiomycetidae</taxon>
        <taxon>Eurotiales</taxon>
        <taxon>Aspergillaceae</taxon>
        <taxon>Penicillium</taxon>
    </lineage>
</organism>
<dbReference type="Pfam" id="PF00106">
    <property type="entry name" value="adh_short"/>
    <property type="match status" value="1"/>
</dbReference>
<dbReference type="GO" id="GO:0016491">
    <property type="term" value="F:oxidoreductase activity"/>
    <property type="evidence" value="ECO:0007669"/>
    <property type="project" value="TreeGrafter"/>
</dbReference>
<sequence>MASYLVTGSSRGLGLALIARLATLPKTEVGTIIATARQDNSAQLKEIANASSGRVQIVTLEVTDESSVKEAVAAVELQLQGKGLDYLVNNAGVLDWSPKGLEGMDNLNETFNVNVTAPHLVSRAFLPLLHKGEKKTIINISTTLGSIARADVYRSMPSPAYKITKAALNMLTVQYAQQYAEDGFTVLAITPGWLRTELGTDRADLPVEIGAEKVLDIIQKATPEQNGKFLNIDVPGWHVREGPNQYDGKEVPW</sequence>
<evidence type="ECO:0008006" key="5">
    <source>
        <dbReference type="Google" id="ProtNLM"/>
    </source>
</evidence>
<dbReference type="InterPro" id="IPR036291">
    <property type="entry name" value="NAD(P)-bd_dom_sf"/>
</dbReference>
<dbReference type="GO" id="GO:0005737">
    <property type="term" value="C:cytoplasm"/>
    <property type="evidence" value="ECO:0007669"/>
    <property type="project" value="TreeGrafter"/>
</dbReference>
<dbReference type="InterPro" id="IPR002347">
    <property type="entry name" value="SDR_fam"/>
</dbReference>
<dbReference type="PANTHER" id="PTHR43544:SF36">
    <property type="entry name" value="CHAIN OXIDOREDUCTASE (CSGA), PUTATIVE (AFU_ORTHOLOGUE AFUA_4G00910)-RELATED"/>
    <property type="match status" value="1"/>
</dbReference>
<reference evidence="4" key="1">
    <citation type="journal article" date="2017" name="Nat. Microbiol.">
        <title>Global analysis of biosynthetic gene clusters reveals vast potential of secondary metabolite production in Penicillium species.</title>
        <authorList>
            <person name="Nielsen J.C."/>
            <person name="Grijseels S."/>
            <person name="Prigent S."/>
            <person name="Ji B."/>
            <person name="Dainat J."/>
            <person name="Nielsen K.F."/>
            <person name="Frisvad J.C."/>
            <person name="Workman M."/>
            <person name="Nielsen J."/>
        </authorList>
    </citation>
    <scope>NUCLEOTIDE SEQUENCE [LARGE SCALE GENOMIC DNA]</scope>
    <source>
        <strain evidence="4">IBT 29486</strain>
    </source>
</reference>
<evidence type="ECO:0000313" key="4">
    <source>
        <dbReference type="Proteomes" id="UP000191518"/>
    </source>
</evidence>
<name>A0A1V6RAK9_9EURO</name>
<dbReference type="InterPro" id="IPR051468">
    <property type="entry name" value="Fungal_SecMetab_SDRs"/>
</dbReference>
<comment type="caution">
    <text evidence="3">The sequence shown here is derived from an EMBL/GenBank/DDBJ whole genome shotgun (WGS) entry which is preliminary data.</text>
</comment>
<dbReference type="AlphaFoldDB" id="A0A1V6RAK9"/>
<keyword evidence="4" id="KW-1185">Reference proteome</keyword>
<dbReference type="EMBL" id="MDYP01000070">
    <property type="protein sequence ID" value="OQD98590.1"/>
    <property type="molecule type" value="Genomic_DNA"/>
</dbReference>
<dbReference type="Proteomes" id="UP000191518">
    <property type="component" value="Unassembled WGS sequence"/>
</dbReference>
<dbReference type="PRINTS" id="PR00080">
    <property type="entry name" value="SDRFAMILY"/>
</dbReference>
<dbReference type="SUPFAM" id="SSF51735">
    <property type="entry name" value="NAD(P)-binding Rossmann-fold domains"/>
    <property type="match status" value="1"/>
</dbReference>
<evidence type="ECO:0000256" key="1">
    <source>
        <dbReference type="ARBA" id="ARBA00006484"/>
    </source>
</evidence>
<evidence type="ECO:0000313" key="3">
    <source>
        <dbReference type="EMBL" id="OQD98590.1"/>
    </source>
</evidence>
<comment type="similarity">
    <text evidence="1 2">Belongs to the short-chain dehydrogenases/reductases (SDR) family.</text>
</comment>
<evidence type="ECO:0000256" key="2">
    <source>
        <dbReference type="RuleBase" id="RU000363"/>
    </source>
</evidence>
<dbReference type="Gene3D" id="3.40.50.720">
    <property type="entry name" value="NAD(P)-binding Rossmann-like Domain"/>
    <property type="match status" value="1"/>
</dbReference>
<dbReference type="OrthoDB" id="7289984at2759"/>
<dbReference type="PRINTS" id="PR00081">
    <property type="entry name" value="GDHRDH"/>
</dbReference>